<dbReference type="AlphaFoldDB" id="A0A9R1UXU3"/>
<gene>
    <name evidence="2" type="ORF">LSAT_V11C700366340</name>
</gene>
<protein>
    <submittedName>
        <fullName evidence="2">Uncharacterized protein</fullName>
    </submittedName>
</protein>
<feature type="compositionally biased region" description="Basic and acidic residues" evidence="1">
    <location>
        <begin position="146"/>
        <end position="165"/>
    </location>
</feature>
<accession>A0A9R1UXU3</accession>
<feature type="compositionally biased region" description="Gly residues" evidence="1">
    <location>
        <begin position="61"/>
        <end position="81"/>
    </location>
</feature>
<keyword evidence="3" id="KW-1185">Reference proteome</keyword>
<evidence type="ECO:0000313" key="2">
    <source>
        <dbReference type="EMBL" id="KAJ0195811.1"/>
    </source>
</evidence>
<organism evidence="2 3">
    <name type="scientific">Lactuca sativa</name>
    <name type="common">Garden lettuce</name>
    <dbReference type="NCBI Taxonomy" id="4236"/>
    <lineage>
        <taxon>Eukaryota</taxon>
        <taxon>Viridiplantae</taxon>
        <taxon>Streptophyta</taxon>
        <taxon>Embryophyta</taxon>
        <taxon>Tracheophyta</taxon>
        <taxon>Spermatophyta</taxon>
        <taxon>Magnoliopsida</taxon>
        <taxon>eudicotyledons</taxon>
        <taxon>Gunneridae</taxon>
        <taxon>Pentapetalae</taxon>
        <taxon>asterids</taxon>
        <taxon>campanulids</taxon>
        <taxon>Asterales</taxon>
        <taxon>Asteraceae</taxon>
        <taxon>Cichorioideae</taxon>
        <taxon>Cichorieae</taxon>
        <taxon>Lactucinae</taxon>
        <taxon>Lactuca</taxon>
    </lineage>
</organism>
<comment type="caution">
    <text evidence="2">The sequence shown here is derived from an EMBL/GenBank/DDBJ whole genome shotgun (WGS) entry which is preliminary data.</text>
</comment>
<evidence type="ECO:0000256" key="1">
    <source>
        <dbReference type="SAM" id="MobiDB-lite"/>
    </source>
</evidence>
<dbReference type="OrthoDB" id="10631663at2759"/>
<sequence>MGHNRTSCKNPKDVPEPKPKKKIGRPKLDLDLANLIGCRRGDRGGRGNRGGGRGSGRRGNRCGGRGSGGRGKRGGVMGCGGRVNKNFGEGTSKFPNIESENEVTPTVDNEAFGFHSQITVDIGSEGQPPGVEVMDQEGMGEEDMDQHDMGEDGMDQHDMGVEVMD</sequence>
<feature type="region of interest" description="Disordered" evidence="1">
    <location>
        <begin position="1"/>
        <end position="103"/>
    </location>
</feature>
<feature type="region of interest" description="Disordered" evidence="1">
    <location>
        <begin position="142"/>
        <end position="165"/>
    </location>
</feature>
<name>A0A9R1UXU3_LACSA</name>
<proteinExistence type="predicted"/>
<dbReference type="Proteomes" id="UP000235145">
    <property type="component" value="Unassembled WGS sequence"/>
</dbReference>
<evidence type="ECO:0000313" key="3">
    <source>
        <dbReference type="Proteomes" id="UP000235145"/>
    </source>
</evidence>
<dbReference type="EMBL" id="NBSK02000007">
    <property type="protein sequence ID" value="KAJ0195811.1"/>
    <property type="molecule type" value="Genomic_DNA"/>
</dbReference>
<reference evidence="2 3" key="1">
    <citation type="journal article" date="2017" name="Nat. Commun.">
        <title>Genome assembly with in vitro proximity ligation data and whole-genome triplication in lettuce.</title>
        <authorList>
            <person name="Reyes-Chin-Wo S."/>
            <person name="Wang Z."/>
            <person name="Yang X."/>
            <person name="Kozik A."/>
            <person name="Arikit S."/>
            <person name="Song C."/>
            <person name="Xia L."/>
            <person name="Froenicke L."/>
            <person name="Lavelle D.O."/>
            <person name="Truco M.J."/>
            <person name="Xia R."/>
            <person name="Zhu S."/>
            <person name="Xu C."/>
            <person name="Xu H."/>
            <person name="Xu X."/>
            <person name="Cox K."/>
            <person name="Korf I."/>
            <person name="Meyers B.C."/>
            <person name="Michelmore R.W."/>
        </authorList>
    </citation>
    <scope>NUCLEOTIDE SEQUENCE [LARGE SCALE GENOMIC DNA]</scope>
    <source>
        <strain evidence="3">cv. Salinas</strain>
        <tissue evidence="2">Seedlings</tissue>
    </source>
</reference>